<gene>
    <name evidence="2" type="ORF">GDO54_011547</name>
</gene>
<feature type="compositionally biased region" description="Polar residues" evidence="1">
    <location>
        <begin position="21"/>
        <end position="30"/>
    </location>
</feature>
<organism evidence="2 3">
    <name type="scientific">Pyxicephalus adspersus</name>
    <name type="common">African bullfrog</name>
    <dbReference type="NCBI Taxonomy" id="30357"/>
    <lineage>
        <taxon>Eukaryota</taxon>
        <taxon>Metazoa</taxon>
        <taxon>Chordata</taxon>
        <taxon>Craniata</taxon>
        <taxon>Vertebrata</taxon>
        <taxon>Euteleostomi</taxon>
        <taxon>Amphibia</taxon>
        <taxon>Batrachia</taxon>
        <taxon>Anura</taxon>
        <taxon>Neobatrachia</taxon>
        <taxon>Ranoidea</taxon>
        <taxon>Pyxicephalidae</taxon>
        <taxon>Pyxicephalinae</taxon>
        <taxon>Pyxicephalus</taxon>
    </lineage>
</organism>
<sequence length="106" mass="11603">MDLSETLEGEDEGREQDDQTNDSQNTSINKDLSSQISITLLVPPVQVQAVTSNGSQQLSDGGSEGSQEIAQISVTLSRENSTNQRKSLKRKIENPEGETVKERKVN</sequence>
<dbReference type="EMBL" id="DYDO01000004">
    <property type="protein sequence ID" value="DBA27389.1"/>
    <property type="molecule type" value="Genomic_DNA"/>
</dbReference>
<feature type="region of interest" description="Disordered" evidence="1">
    <location>
        <begin position="74"/>
        <end position="106"/>
    </location>
</feature>
<feature type="compositionally biased region" description="Polar residues" evidence="1">
    <location>
        <begin position="74"/>
        <end position="85"/>
    </location>
</feature>
<name>A0AAV3A866_PYXAD</name>
<feature type="compositionally biased region" description="Acidic residues" evidence="1">
    <location>
        <begin position="1"/>
        <end position="20"/>
    </location>
</feature>
<reference evidence="2" key="1">
    <citation type="thesis" date="2020" institute="ProQuest LLC" country="789 East Eisenhower Parkway, Ann Arbor, MI, USA">
        <title>Comparative Genomics and Chromosome Evolution.</title>
        <authorList>
            <person name="Mudd A.B."/>
        </authorList>
    </citation>
    <scope>NUCLEOTIDE SEQUENCE</scope>
    <source>
        <strain evidence="2">1538</strain>
        <tissue evidence="2">Blood</tissue>
    </source>
</reference>
<feature type="compositionally biased region" description="Basic and acidic residues" evidence="1">
    <location>
        <begin position="90"/>
        <end position="106"/>
    </location>
</feature>
<feature type="region of interest" description="Disordered" evidence="1">
    <location>
        <begin position="1"/>
        <end position="30"/>
    </location>
</feature>
<protein>
    <submittedName>
        <fullName evidence="2">Uncharacterized protein</fullName>
    </submittedName>
</protein>
<keyword evidence="3" id="KW-1185">Reference proteome</keyword>
<evidence type="ECO:0000313" key="3">
    <source>
        <dbReference type="Proteomes" id="UP001181693"/>
    </source>
</evidence>
<evidence type="ECO:0000256" key="1">
    <source>
        <dbReference type="SAM" id="MobiDB-lite"/>
    </source>
</evidence>
<proteinExistence type="predicted"/>
<accession>A0AAV3A866</accession>
<dbReference type="Proteomes" id="UP001181693">
    <property type="component" value="Unassembled WGS sequence"/>
</dbReference>
<evidence type="ECO:0000313" key="2">
    <source>
        <dbReference type="EMBL" id="DBA27389.1"/>
    </source>
</evidence>
<dbReference type="AlphaFoldDB" id="A0AAV3A866"/>
<comment type="caution">
    <text evidence="2">The sequence shown here is derived from an EMBL/GenBank/DDBJ whole genome shotgun (WGS) entry which is preliminary data.</text>
</comment>